<dbReference type="AlphaFoldDB" id="A0A7V5H4K7"/>
<feature type="domain" description="Fibronectin type-III" evidence="5">
    <location>
        <begin position="398"/>
        <end position="485"/>
    </location>
</feature>
<dbReference type="InterPro" id="IPR001579">
    <property type="entry name" value="Glyco_hydro_18_chit_AS"/>
</dbReference>
<dbReference type="SMART" id="SM00636">
    <property type="entry name" value="Glyco_18"/>
    <property type="match status" value="1"/>
</dbReference>
<dbReference type="PROSITE" id="PS51910">
    <property type="entry name" value="GH18_2"/>
    <property type="match status" value="1"/>
</dbReference>
<dbReference type="PROSITE" id="PS50853">
    <property type="entry name" value="FN3"/>
    <property type="match status" value="1"/>
</dbReference>
<protein>
    <submittedName>
        <fullName evidence="7">T9SS type A sorting domain-containing protein</fullName>
    </submittedName>
</protein>
<evidence type="ECO:0000313" key="7">
    <source>
        <dbReference type="EMBL" id="HHE55582.1"/>
    </source>
</evidence>
<keyword evidence="3 4" id="KW-0326">Glycosidase</keyword>
<dbReference type="SUPFAM" id="SSF49265">
    <property type="entry name" value="Fibronectin type III"/>
    <property type="match status" value="1"/>
</dbReference>
<accession>A0A7V5H4K7</accession>
<dbReference type="GO" id="GO:0004553">
    <property type="term" value="F:hydrolase activity, hydrolyzing O-glycosyl compounds"/>
    <property type="evidence" value="ECO:0007669"/>
    <property type="project" value="InterPro"/>
</dbReference>
<dbReference type="PANTHER" id="PTHR46290:SF1">
    <property type="entry name" value="DI-N-ACETYLCHITOBIASE"/>
    <property type="match status" value="1"/>
</dbReference>
<keyword evidence="2 4" id="KW-0378">Hydrolase</keyword>
<comment type="caution">
    <text evidence="7">The sequence shown here is derived from an EMBL/GenBank/DDBJ whole genome shotgun (WGS) entry which is preliminary data.</text>
</comment>
<dbReference type="InterPro" id="IPR026444">
    <property type="entry name" value="Secre_tail"/>
</dbReference>
<evidence type="ECO:0000259" key="5">
    <source>
        <dbReference type="PROSITE" id="PS50853"/>
    </source>
</evidence>
<dbReference type="InterPro" id="IPR051887">
    <property type="entry name" value="GH18_Domain-Containing"/>
</dbReference>
<reference evidence="7" key="1">
    <citation type="journal article" date="2020" name="mSystems">
        <title>Genome- and Community-Level Interaction Insights into Carbon Utilization and Element Cycling Functions of Hydrothermarchaeota in Hydrothermal Sediment.</title>
        <authorList>
            <person name="Zhou Z."/>
            <person name="Liu Y."/>
            <person name="Xu W."/>
            <person name="Pan J."/>
            <person name="Luo Z.H."/>
            <person name="Li M."/>
        </authorList>
    </citation>
    <scope>NUCLEOTIDE SEQUENCE [LARGE SCALE GENOMIC DNA]</scope>
    <source>
        <strain evidence="7">HyVt-76</strain>
    </source>
</reference>
<sequence>MKHHIFLVLAIFIFQSYGQSFPGNQLFKSIHQMEYEAHRHIPKQPSFFDSSGQGIIRLAKIKAVQKPSKVVFGYLPDWQYVSSRDYLQYDLLTHIAAFDFTVAANGNVSKPSYWPWTDVINAAHANGVKVVLTAVNFNADEIHNLLTNQTAKQNFFANLKLLLNQYNLDGINIDFESLYTADRGSLLNGFMADLSSSIKQDFPEAEISFAGPAVNWGGWDFAGLATACDYIFIMGYSFAGSWSSTTGPNAPLTGGGYNITNTVTVQYASVTNKHPEKLILGVPYYGHRWKTAGSQAGASVIELKESTRFSQAEKEAQNYGRLWHSSSQTPWFRYQIGSQWYQVWFDDAHSLELKYDLSDSKNLLGVGMWALGYDGNRQELWNLLRQRYLPESQPQPVAPQAIFVRPGKLSNQLIISCQQVYGVQGYEIFVSTDGQNFQSLKTSASNEIVIDSLMENTLYFVKVRSFNSHGSSAFSSVLVASTSNSRPILLVDGFERNDQGHNTFDYLIQHGRAFFNNGQTIASATNDALIQSVCQPDSFAIIDWMCGDESQADFTLNASEKEIVKHFLENGGNLFISGSEIGYDLVELGSQDDRDFYTNYLKAEYVDDAPLGKRKTYYTLEGMSGTIFETADIFDFDNGGHGAYDVDWPDAILPADGASLGLKFKDVDQSNGGACIYYQGTFGSSHNESRLIYLTVPFETIVQESARNNLAGIILNYFSQPLALEQSKITMPTYFRFLGQYPNPFNQQTTFEFELSKAGQVELKIFNTVGQLVYQRNQFFSAGRQRLNWQAPEIFSSGLYFYSLQVKSKKSASNYRGKFILVK</sequence>
<dbReference type="Gene3D" id="2.60.40.10">
    <property type="entry name" value="Immunoglobulins"/>
    <property type="match status" value="1"/>
</dbReference>
<dbReference type="SUPFAM" id="SSF51445">
    <property type="entry name" value="(Trans)glycosidases"/>
    <property type="match status" value="1"/>
</dbReference>
<organism evidence="7">
    <name type="scientific">Caldithrix abyssi</name>
    <dbReference type="NCBI Taxonomy" id="187145"/>
    <lineage>
        <taxon>Bacteria</taxon>
        <taxon>Pseudomonadati</taxon>
        <taxon>Calditrichota</taxon>
        <taxon>Calditrichia</taxon>
        <taxon>Calditrichales</taxon>
        <taxon>Calditrichaceae</taxon>
        <taxon>Caldithrix</taxon>
    </lineage>
</organism>
<evidence type="ECO:0000256" key="1">
    <source>
        <dbReference type="ARBA" id="ARBA00009121"/>
    </source>
</evidence>
<dbReference type="EMBL" id="DRTD01000545">
    <property type="protein sequence ID" value="HHE55582.1"/>
    <property type="molecule type" value="Genomic_DNA"/>
</dbReference>
<evidence type="ECO:0000259" key="6">
    <source>
        <dbReference type="PROSITE" id="PS51910"/>
    </source>
</evidence>
<gene>
    <name evidence="7" type="ORF">ENL21_07350</name>
</gene>
<feature type="domain" description="GH18" evidence="6">
    <location>
        <begin position="69"/>
        <end position="391"/>
    </location>
</feature>
<dbReference type="InterPro" id="IPR017853">
    <property type="entry name" value="GH"/>
</dbReference>
<dbReference type="InterPro" id="IPR011583">
    <property type="entry name" value="Chitinase_II/V-like_cat"/>
</dbReference>
<dbReference type="Proteomes" id="UP000886111">
    <property type="component" value="Unassembled WGS sequence"/>
</dbReference>
<dbReference type="Gene3D" id="3.20.20.80">
    <property type="entry name" value="Glycosidases"/>
    <property type="match status" value="1"/>
</dbReference>
<dbReference type="CDD" id="cd00063">
    <property type="entry name" value="FN3"/>
    <property type="match status" value="1"/>
</dbReference>
<dbReference type="GO" id="GO:0009313">
    <property type="term" value="P:oligosaccharide catabolic process"/>
    <property type="evidence" value="ECO:0007669"/>
    <property type="project" value="TreeGrafter"/>
</dbReference>
<name>A0A7V5H4K7_CALAY</name>
<proteinExistence type="inferred from homology"/>
<evidence type="ECO:0000256" key="3">
    <source>
        <dbReference type="ARBA" id="ARBA00023295"/>
    </source>
</evidence>
<dbReference type="NCBIfam" id="TIGR04183">
    <property type="entry name" value="Por_Secre_tail"/>
    <property type="match status" value="1"/>
</dbReference>
<dbReference type="Pfam" id="PF18962">
    <property type="entry name" value="Por_Secre_tail"/>
    <property type="match status" value="1"/>
</dbReference>
<dbReference type="Pfam" id="PF00704">
    <property type="entry name" value="Glyco_hydro_18"/>
    <property type="match status" value="1"/>
</dbReference>
<dbReference type="Gene3D" id="3.10.50.10">
    <property type="match status" value="1"/>
</dbReference>
<dbReference type="InterPro" id="IPR036116">
    <property type="entry name" value="FN3_sf"/>
</dbReference>
<evidence type="ECO:0000256" key="2">
    <source>
        <dbReference type="ARBA" id="ARBA00022801"/>
    </source>
</evidence>
<comment type="similarity">
    <text evidence="1">Belongs to the glycosyl hydrolase 18 family. Chitinase class II subfamily.</text>
</comment>
<dbReference type="PROSITE" id="PS01095">
    <property type="entry name" value="GH18_1"/>
    <property type="match status" value="1"/>
</dbReference>
<evidence type="ECO:0000256" key="4">
    <source>
        <dbReference type="RuleBase" id="RU000489"/>
    </source>
</evidence>
<dbReference type="PANTHER" id="PTHR46290">
    <property type="entry name" value="DI-N-ACETYLCHITOBIASE"/>
    <property type="match status" value="1"/>
</dbReference>
<dbReference type="InterPro" id="IPR013783">
    <property type="entry name" value="Ig-like_fold"/>
</dbReference>
<dbReference type="InterPro" id="IPR003961">
    <property type="entry name" value="FN3_dom"/>
</dbReference>
<dbReference type="InterPro" id="IPR029070">
    <property type="entry name" value="Chitinase_insertion_sf"/>
</dbReference>
<dbReference type="GO" id="GO:0008061">
    <property type="term" value="F:chitin binding"/>
    <property type="evidence" value="ECO:0007669"/>
    <property type="project" value="InterPro"/>
</dbReference>
<dbReference type="InterPro" id="IPR001223">
    <property type="entry name" value="Glyco_hydro18_cat"/>
</dbReference>